<dbReference type="Proteomes" id="UP000246073">
    <property type="component" value="Unassembled WGS sequence"/>
</dbReference>
<dbReference type="AlphaFoldDB" id="A0A2P9HLL7"/>
<dbReference type="Pfam" id="PF08327">
    <property type="entry name" value="AHSA1"/>
    <property type="match status" value="1"/>
</dbReference>
<keyword evidence="6" id="KW-1185">Reference proteome</keyword>
<feature type="domain" description="Activator of Hsp90 ATPase homologue 1/2-like C-terminal" evidence="2">
    <location>
        <begin position="18"/>
        <end position="152"/>
    </location>
</feature>
<gene>
    <name evidence="3" type="ORF">HKX02_07760</name>
    <name evidence="4" type="ORF">OHAE_849</name>
</gene>
<dbReference type="SUPFAM" id="SSF55961">
    <property type="entry name" value="Bet v1-like"/>
    <property type="match status" value="1"/>
</dbReference>
<evidence type="ECO:0000313" key="5">
    <source>
        <dbReference type="Proteomes" id="UP000246073"/>
    </source>
</evidence>
<dbReference type="CDD" id="cd08898">
    <property type="entry name" value="SRPBCC_CalC_Aha1-like_5"/>
    <property type="match status" value="1"/>
</dbReference>
<reference evidence="4" key="2">
    <citation type="submission" date="2017-12" db="EMBL/GenBank/DDBJ databases">
        <authorList>
            <person name="Hurst M.R.H."/>
        </authorList>
    </citation>
    <scope>NUCLEOTIDE SEQUENCE [LARGE SCALE GENOMIC DNA]</scope>
    <source>
        <strain evidence="4">FI11154</strain>
    </source>
</reference>
<accession>A0A2P9HLL7</accession>
<dbReference type="RefSeq" id="WP_109368710.1">
    <property type="nucleotide sequence ID" value="NZ_JABFCY010000004.1"/>
</dbReference>
<dbReference type="InterPro" id="IPR013538">
    <property type="entry name" value="ASHA1/2-like_C"/>
</dbReference>
<proteinExistence type="inferred from homology"/>
<protein>
    <submittedName>
        <fullName evidence="3">SRPBCC family protein</fullName>
    </submittedName>
</protein>
<evidence type="ECO:0000313" key="4">
    <source>
        <dbReference type="EMBL" id="SPL64982.1"/>
    </source>
</evidence>
<dbReference type="InterPro" id="IPR023393">
    <property type="entry name" value="START-like_dom_sf"/>
</dbReference>
<dbReference type="Proteomes" id="UP000574931">
    <property type="component" value="Unassembled WGS sequence"/>
</dbReference>
<dbReference type="EMBL" id="OOFM01000005">
    <property type="protein sequence ID" value="SPL64982.1"/>
    <property type="molecule type" value="Genomic_DNA"/>
</dbReference>
<organism evidence="4 5">
    <name type="scientific">Ochrobactrum soli</name>
    <dbReference type="NCBI Taxonomy" id="2448455"/>
    <lineage>
        <taxon>Bacteria</taxon>
        <taxon>Pseudomonadati</taxon>
        <taxon>Pseudomonadota</taxon>
        <taxon>Alphaproteobacteria</taxon>
        <taxon>Hyphomicrobiales</taxon>
        <taxon>Brucellaceae</taxon>
        <taxon>Brucella/Ochrobactrum group</taxon>
        <taxon>Ochrobactrum</taxon>
    </lineage>
</organism>
<evidence type="ECO:0000313" key="6">
    <source>
        <dbReference type="Proteomes" id="UP000574931"/>
    </source>
</evidence>
<comment type="similarity">
    <text evidence="1">Belongs to the AHA1 family.</text>
</comment>
<name>A0A2P9HLL7_9HYPH</name>
<sequence length="153" mass="17412">MTLASTTDRIEKTVDIRAGIDRVWRALTDHDEFGSWFRVKIDGPFVVGTASTGHITYPGFEHVRWESFVKDMEAPNYFAFTWHPYAIEPDVDYSKEPPTLVEFKLEPIESGTRLTVVESGFDALPAERQPLALRMNDGGWQEQVGNIKAHVEK</sequence>
<dbReference type="EMBL" id="JABFCY010000004">
    <property type="protein sequence ID" value="NNU60155.1"/>
    <property type="molecule type" value="Genomic_DNA"/>
</dbReference>
<evidence type="ECO:0000259" key="2">
    <source>
        <dbReference type="Pfam" id="PF08327"/>
    </source>
</evidence>
<dbReference type="Gene3D" id="3.30.530.20">
    <property type="match status" value="1"/>
</dbReference>
<evidence type="ECO:0000313" key="3">
    <source>
        <dbReference type="EMBL" id="NNU60155.1"/>
    </source>
</evidence>
<reference evidence="5" key="1">
    <citation type="submission" date="2017-12" db="EMBL/GenBank/DDBJ databases">
        <authorList>
            <person name="Diaz M."/>
        </authorList>
    </citation>
    <scope>NUCLEOTIDE SEQUENCE [LARGE SCALE GENOMIC DNA]</scope>
    <source>
        <strain evidence="5">FI11154</strain>
    </source>
</reference>
<evidence type="ECO:0000256" key="1">
    <source>
        <dbReference type="ARBA" id="ARBA00006817"/>
    </source>
</evidence>
<reference evidence="3 6" key="3">
    <citation type="submission" date="2020-05" db="EMBL/GenBank/DDBJ databases">
        <title>Draft Genome Sequence of Ochrobactrum soli Isolated from Stable Fly Gut.</title>
        <authorList>
            <person name="Pileggi M.T."/>
            <person name="Vazhakkala L.J."/>
            <person name="Wong C.N."/>
        </authorList>
    </citation>
    <scope>NUCLEOTIDE SEQUENCE [LARGE SCALE GENOMIC DNA]</scope>
    <source>
        <strain evidence="3 6">MTP-C0764</strain>
    </source>
</reference>